<feature type="region of interest" description="Disordered" evidence="6">
    <location>
        <begin position="1"/>
        <end position="29"/>
    </location>
</feature>
<keyword evidence="4" id="KW-0333">Golgi apparatus</keyword>
<dbReference type="GO" id="GO:1990745">
    <property type="term" value="C:EARP complex"/>
    <property type="evidence" value="ECO:0007669"/>
    <property type="project" value="TreeGrafter"/>
</dbReference>
<gene>
    <name evidence="8" type="ORF">GBAR_LOCUS28601</name>
</gene>
<dbReference type="PANTHER" id="PTHR15954">
    <property type="entry name" value="VACUOLAR PROTEIN SORTING-ASSOCIATED PROTEIN 51 HOMOLOG"/>
    <property type="match status" value="1"/>
</dbReference>
<dbReference type="GO" id="GO:0048193">
    <property type="term" value="P:Golgi vesicle transport"/>
    <property type="evidence" value="ECO:0007669"/>
    <property type="project" value="TreeGrafter"/>
</dbReference>
<evidence type="ECO:0000256" key="2">
    <source>
        <dbReference type="ARBA" id="ARBA00016122"/>
    </source>
</evidence>
<comment type="function">
    <text evidence="4">Acts as component of the GARP complex that is involved in retrograde transport from early and late endosomes to the trans-Golgi network (TGN).</text>
</comment>
<evidence type="ECO:0000256" key="4">
    <source>
        <dbReference type="RuleBase" id="RU368010"/>
    </source>
</evidence>
<dbReference type="GO" id="GO:0007030">
    <property type="term" value="P:Golgi organization"/>
    <property type="evidence" value="ECO:0007669"/>
    <property type="project" value="UniProtKB-UniRule"/>
</dbReference>
<proteinExistence type="inferred from homology"/>
<name>A0AA35TPY3_GEOBA</name>
<dbReference type="GO" id="GO:0042147">
    <property type="term" value="P:retrograde transport, endosome to Golgi"/>
    <property type="evidence" value="ECO:0007669"/>
    <property type="project" value="UniProtKB-UniRule"/>
</dbReference>
<dbReference type="EMBL" id="CASHTH010003999">
    <property type="protein sequence ID" value="CAI8052275.1"/>
    <property type="molecule type" value="Genomic_DNA"/>
</dbReference>
<dbReference type="GO" id="GO:0016020">
    <property type="term" value="C:membrane"/>
    <property type="evidence" value="ECO:0007669"/>
    <property type="project" value="TreeGrafter"/>
</dbReference>
<evidence type="ECO:0000256" key="1">
    <source>
        <dbReference type="ARBA" id="ARBA00006080"/>
    </source>
</evidence>
<reference evidence="8" key="1">
    <citation type="submission" date="2023-03" db="EMBL/GenBank/DDBJ databases">
        <authorList>
            <person name="Steffen K."/>
            <person name="Cardenas P."/>
        </authorList>
    </citation>
    <scope>NUCLEOTIDE SEQUENCE</scope>
</reference>
<dbReference type="GO" id="GO:0032456">
    <property type="term" value="P:endocytic recycling"/>
    <property type="evidence" value="ECO:0007669"/>
    <property type="project" value="TreeGrafter"/>
</dbReference>
<dbReference type="AlphaFoldDB" id="A0AA35TPY3"/>
<dbReference type="GO" id="GO:0007041">
    <property type="term" value="P:lysosomal transport"/>
    <property type="evidence" value="ECO:0007669"/>
    <property type="project" value="TreeGrafter"/>
</dbReference>
<comment type="subcellular location">
    <subcellularLocation>
        <location evidence="4">Golgi apparatus</location>
        <location evidence="4">trans-Golgi network</location>
    </subcellularLocation>
</comment>
<comment type="subunit">
    <text evidence="4">Component of the Golgi-associated retrograde protein (GARP) complex.</text>
</comment>
<evidence type="ECO:0000313" key="8">
    <source>
        <dbReference type="EMBL" id="CAI8052275.1"/>
    </source>
</evidence>
<evidence type="ECO:0000256" key="6">
    <source>
        <dbReference type="SAM" id="MobiDB-lite"/>
    </source>
</evidence>
<dbReference type="Proteomes" id="UP001174909">
    <property type="component" value="Unassembled WGS sequence"/>
</dbReference>
<sequence>MAEEPRERAESSATAPSPDSSGEDHQLRRRRRGLLRMYYGVENEQGKEQDNPVDIDKAGFQPPVFMEKILRECSLNELYKKEERMKREIQELDSNMQYLVYENHSKFIKASETIREMKDDFQRLEDDMTHLGSRMEDITTASGSINRALADRKREIVKLCGVHHLLKKLQFLFELPSRLNKCMEMGFYAQAVKTYVKASRVLAQYQHMPSFSGIQSDCQSIVARLKSDLKNRLDDPNSTTSMTAETVDLLLALNEPPSQLCHQFLDNSQRQLEKDLAVIAAESEKEGERGAMDIVEYVNVVCSGFLANLSLVIQSCYDMFVKRHLMSTEKEELKRSEVAQQTLCEFIHSLMAQCLANVRRKLEKESVHLDSGQLVKAVDKLSGKLQAMNRLLPAAGLEHKSKQLTQQIAESHTSCHAQRLRQSFSDTLTSVRQALVTARRPSSQQDDSLNGHCTALYASIKSGLESSLGQLKAFIEPTVSFSDKRQFRETFCLCLVREGIVISFINHVLDTCHRFTETGDDQSPSYPPSLVLILSRLVHDMDRSTICYLVSYGDERFPPREQGPIVATPTTQLLRRAGDVAQELLDHYVKVQGQVISQMIRKSVETRDWLHTLEPRSVRSGMKRVVEEVTLLDKQVATLYEDGAKKEQGSEGGSRHTYSYTQGGKGYPYSSSAMDSSLLSNIQKLFYERIEVFATVEFFKLSIVTGIIKIVLKALLECVRLRTFGKFGLQQMQVDSHYLQLYLWRYVSDEQIVRVLLEQVVSSTIERCVDPQLMEQSVVEVICERN</sequence>
<dbReference type="GO" id="GO:0000938">
    <property type="term" value="C:GARP complex"/>
    <property type="evidence" value="ECO:0007669"/>
    <property type="project" value="UniProtKB-UniRule"/>
</dbReference>
<evidence type="ECO:0000256" key="5">
    <source>
        <dbReference type="SAM" id="Coils"/>
    </source>
</evidence>
<accession>A0AA35TPY3</accession>
<feature type="domain" description="Exocyst complex component EXOC2/Sec5 N-terminal" evidence="7">
    <location>
        <begin position="47"/>
        <end position="397"/>
    </location>
</feature>
<dbReference type="InterPro" id="IPR039481">
    <property type="entry name" value="EXOC2/Sec5_N_dom"/>
</dbReference>
<dbReference type="Pfam" id="PF15469">
    <property type="entry name" value="Sec5"/>
    <property type="match status" value="1"/>
</dbReference>
<organism evidence="8 9">
    <name type="scientific">Geodia barretti</name>
    <name type="common">Barrett's horny sponge</name>
    <dbReference type="NCBI Taxonomy" id="519541"/>
    <lineage>
        <taxon>Eukaryota</taxon>
        <taxon>Metazoa</taxon>
        <taxon>Porifera</taxon>
        <taxon>Demospongiae</taxon>
        <taxon>Heteroscleromorpha</taxon>
        <taxon>Tetractinellida</taxon>
        <taxon>Astrophorina</taxon>
        <taxon>Geodiidae</taxon>
        <taxon>Geodia</taxon>
    </lineage>
</organism>
<keyword evidence="3 4" id="KW-0813">Transport</keyword>
<evidence type="ECO:0000313" key="9">
    <source>
        <dbReference type="Proteomes" id="UP001174909"/>
    </source>
</evidence>
<dbReference type="GO" id="GO:0006869">
    <property type="term" value="P:lipid transport"/>
    <property type="evidence" value="ECO:0007669"/>
    <property type="project" value="UniProtKB-UniRule"/>
</dbReference>
<evidence type="ECO:0000259" key="7">
    <source>
        <dbReference type="Pfam" id="PF15469"/>
    </source>
</evidence>
<dbReference type="GO" id="GO:0015031">
    <property type="term" value="P:protein transport"/>
    <property type="evidence" value="ECO:0007669"/>
    <property type="project" value="UniProtKB-UniRule"/>
</dbReference>
<dbReference type="PANTHER" id="PTHR15954:SF4">
    <property type="entry name" value="VACUOLAR PROTEIN SORTING-ASSOCIATED PROTEIN 51 HOMOLOG"/>
    <property type="match status" value="1"/>
</dbReference>
<keyword evidence="9" id="KW-1185">Reference proteome</keyword>
<feature type="coiled-coil region" evidence="5">
    <location>
        <begin position="75"/>
        <end position="134"/>
    </location>
</feature>
<keyword evidence="4" id="KW-0445">Lipid transport</keyword>
<comment type="similarity">
    <text evidence="1 4">Belongs to the VPS51 family.</text>
</comment>
<keyword evidence="4" id="KW-0653">Protein transport</keyword>
<dbReference type="GO" id="GO:0005829">
    <property type="term" value="C:cytosol"/>
    <property type="evidence" value="ECO:0007669"/>
    <property type="project" value="GOC"/>
</dbReference>
<evidence type="ECO:0000256" key="3">
    <source>
        <dbReference type="ARBA" id="ARBA00022448"/>
    </source>
</evidence>
<feature type="compositionally biased region" description="Basic and acidic residues" evidence="6">
    <location>
        <begin position="1"/>
        <end position="10"/>
    </location>
</feature>
<protein>
    <recommendedName>
        <fullName evidence="2 4">Vacuolar protein sorting-associated protein 51 homolog</fullName>
    </recommendedName>
</protein>
<dbReference type="InterPro" id="IPR014812">
    <property type="entry name" value="Vps51"/>
</dbReference>
<keyword evidence="5" id="KW-0175">Coiled coil</keyword>
<comment type="caution">
    <text evidence="8">The sequence shown here is derived from an EMBL/GenBank/DDBJ whole genome shotgun (WGS) entry which is preliminary data.</text>
</comment>